<dbReference type="PROSITE" id="PS51318">
    <property type="entry name" value="TAT"/>
    <property type="match status" value="1"/>
</dbReference>
<keyword evidence="3" id="KW-1185">Reference proteome</keyword>
<proteinExistence type="predicted"/>
<dbReference type="Proteomes" id="UP001597197">
    <property type="component" value="Unassembled WGS sequence"/>
</dbReference>
<dbReference type="GO" id="GO:0016740">
    <property type="term" value="F:transferase activity"/>
    <property type="evidence" value="ECO:0007669"/>
    <property type="project" value="UniProtKB-KW"/>
</dbReference>
<dbReference type="InterPro" id="IPR007345">
    <property type="entry name" value="Polysacch_pyruvyl_Trfase"/>
</dbReference>
<feature type="domain" description="Polysaccharide pyruvyl transferase" evidence="1">
    <location>
        <begin position="49"/>
        <end position="358"/>
    </location>
</feature>
<keyword evidence="2" id="KW-0808">Transferase</keyword>
<reference evidence="3" key="1">
    <citation type="journal article" date="2019" name="Int. J. Syst. Evol. Microbiol.">
        <title>The Global Catalogue of Microorganisms (GCM) 10K type strain sequencing project: providing services to taxonomists for standard genome sequencing and annotation.</title>
        <authorList>
            <consortium name="The Broad Institute Genomics Platform"/>
            <consortium name="The Broad Institute Genome Sequencing Center for Infectious Disease"/>
            <person name="Wu L."/>
            <person name="Ma J."/>
        </authorList>
    </citation>
    <scope>NUCLEOTIDE SEQUENCE [LARGE SCALE GENOMIC DNA]</scope>
    <source>
        <strain evidence="3">CGMCC 1.15795</strain>
    </source>
</reference>
<name>A0ABW4R139_9BACT</name>
<dbReference type="Pfam" id="PF04230">
    <property type="entry name" value="PS_pyruv_trans"/>
    <property type="match status" value="1"/>
</dbReference>
<dbReference type="RefSeq" id="WP_382318464.1">
    <property type="nucleotide sequence ID" value="NZ_JBHUFD010000019.1"/>
</dbReference>
<comment type="caution">
    <text evidence="2">The sequence shown here is derived from an EMBL/GenBank/DDBJ whole genome shotgun (WGS) entry which is preliminary data.</text>
</comment>
<evidence type="ECO:0000313" key="2">
    <source>
        <dbReference type="EMBL" id="MFD1875598.1"/>
    </source>
</evidence>
<evidence type="ECO:0000313" key="3">
    <source>
        <dbReference type="Proteomes" id="UP001597197"/>
    </source>
</evidence>
<evidence type="ECO:0000259" key="1">
    <source>
        <dbReference type="Pfam" id="PF04230"/>
    </source>
</evidence>
<gene>
    <name evidence="2" type="ORF">ACFSDX_24410</name>
</gene>
<sequence>MMPSLPSRRQFIKASTALCGMSLLPINALLAVAPRSRHILLRSGWQTENIGDIAHTPGVLVLLEKYLPDAIVTFWPFYDYLPDQEVSMLKQRFPKLRIAQGKLDAAGKASTPELEAAVASADFLLHNSGPYMLAWADAEAFHKRTGKPFGVYGVTYGHWVFGTQEKETLSKAQFVYFRDSVSLAKAKQDGVHAPIMEFSPDAVFALDLRNEPAADAFLRAQGLEADKFLCCIPKQRYTPTWLHVRKNRPLDGGKNNRNEEMKDHDHLPLREAIIAITRGTSMKVLICHEDETEMSIGKEWLLDKLPADVQKKVVWLNRPWTLDEAVGIYRRSAGLFGNEMHSPIMCIANGIPAIVVRWVEQSSKGVMWEDIGLKEWLFNFDCEDDTKRFVPTVLALAKDPVAAKAKAVKAQAFALNRLRQTMGEVVKASQPA</sequence>
<dbReference type="EMBL" id="JBHUFD010000019">
    <property type="protein sequence ID" value="MFD1875598.1"/>
    <property type="molecule type" value="Genomic_DNA"/>
</dbReference>
<dbReference type="InterPro" id="IPR006311">
    <property type="entry name" value="TAT_signal"/>
</dbReference>
<protein>
    <submittedName>
        <fullName evidence="2">Polysaccharide pyruvyl transferase family protein</fullName>
    </submittedName>
</protein>
<accession>A0ABW4R139</accession>
<organism evidence="2 3">
    <name type="scientific">Hymenobacter bucti</name>
    <dbReference type="NCBI Taxonomy" id="1844114"/>
    <lineage>
        <taxon>Bacteria</taxon>
        <taxon>Pseudomonadati</taxon>
        <taxon>Bacteroidota</taxon>
        <taxon>Cytophagia</taxon>
        <taxon>Cytophagales</taxon>
        <taxon>Hymenobacteraceae</taxon>
        <taxon>Hymenobacter</taxon>
    </lineage>
</organism>